<dbReference type="GO" id="GO:0090110">
    <property type="term" value="P:COPII-coated vesicle cargo loading"/>
    <property type="evidence" value="ECO:0007669"/>
    <property type="project" value="TreeGrafter"/>
</dbReference>
<keyword evidence="11" id="KW-0472">Membrane</keyword>
<dbReference type="Proteomes" id="UP000774326">
    <property type="component" value="Unassembled WGS sequence"/>
</dbReference>
<keyword evidence="18" id="KW-1185">Reference proteome</keyword>
<keyword evidence="6" id="KW-0963">Cytoplasm</keyword>
<protein>
    <recommendedName>
        <fullName evidence="19">Protein transport protein SEC24</fullName>
    </recommendedName>
</protein>
<dbReference type="PANTHER" id="PTHR13803:SF39">
    <property type="entry name" value="SECRETORY 24AB, ISOFORM A"/>
    <property type="match status" value="1"/>
</dbReference>
<evidence type="ECO:0000256" key="10">
    <source>
        <dbReference type="ARBA" id="ARBA00023034"/>
    </source>
</evidence>
<dbReference type="Gene3D" id="3.40.20.10">
    <property type="entry name" value="Severin"/>
    <property type="match status" value="1"/>
</dbReference>
<evidence type="ECO:0000256" key="7">
    <source>
        <dbReference type="ARBA" id="ARBA00022824"/>
    </source>
</evidence>
<evidence type="ECO:0000256" key="6">
    <source>
        <dbReference type="ARBA" id="ARBA00022490"/>
    </source>
</evidence>
<dbReference type="InterPro" id="IPR006896">
    <property type="entry name" value="Sec23/24_trunk_dom"/>
</dbReference>
<dbReference type="SUPFAM" id="SSF81811">
    <property type="entry name" value="Helical domain of Sec23/24"/>
    <property type="match status" value="1"/>
</dbReference>
<dbReference type="OrthoDB" id="49016at2759"/>
<dbReference type="GO" id="GO:0000139">
    <property type="term" value="C:Golgi membrane"/>
    <property type="evidence" value="ECO:0007669"/>
    <property type="project" value="UniProtKB-SubCell"/>
</dbReference>
<keyword evidence="9" id="KW-0653">Protein transport</keyword>
<dbReference type="InterPro" id="IPR007123">
    <property type="entry name" value="Gelsolin-like_dom"/>
</dbReference>
<accession>A0A9P8Q9D7</accession>
<evidence type="ECO:0000256" key="5">
    <source>
        <dbReference type="ARBA" id="ARBA00022448"/>
    </source>
</evidence>
<keyword evidence="7" id="KW-0256">Endoplasmic reticulum</keyword>
<feature type="domain" description="Sec23/Sec24 trunk" evidence="14">
    <location>
        <begin position="362"/>
        <end position="603"/>
    </location>
</feature>
<evidence type="ECO:0000256" key="4">
    <source>
        <dbReference type="ARBA" id="ARBA00008334"/>
    </source>
</evidence>
<dbReference type="Pfam" id="PF04815">
    <property type="entry name" value="Sec23_helical"/>
    <property type="match status" value="1"/>
</dbReference>
<evidence type="ECO:0000313" key="17">
    <source>
        <dbReference type="EMBL" id="KAH3686366.1"/>
    </source>
</evidence>
<evidence type="ECO:0008006" key="19">
    <source>
        <dbReference type="Google" id="ProtNLM"/>
    </source>
</evidence>
<keyword evidence="8" id="KW-0931">ER-Golgi transport</keyword>
<dbReference type="InterPro" id="IPR036180">
    <property type="entry name" value="Gelsolin-like_dom_sf"/>
</dbReference>
<evidence type="ECO:0000256" key="2">
    <source>
        <dbReference type="ARBA" id="ARBA00004496"/>
    </source>
</evidence>
<evidence type="ECO:0000259" key="13">
    <source>
        <dbReference type="Pfam" id="PF04810"/>
    </source>
</evidence>
<dbReference type="InterPro" id="IPR036174">
    <property type="entry name" value="Znf_Sec23_Sec24_sf"/>
</dbReference>
<dbReference type="GO" id="GO:0000149">
    <property type="term" value="F:SNARE binding"/>
    <property type="evidence" value="ECO:0007669"/>
    <property type="project" value="TreeGrafter"/>
</dbReference>
<evidence type="ECO:0000259" key="12">
    <source>
        <dbReference type="Pfam" id="PF00626"/>
    </source>
</evidence>
<dbReference type="Pfam" id="PF00626">
    <property type="entry name" value="Gelsolin"/>
    <property type="match status" value="1"/>
</dbReference>
<dbReference type="GO" id="GO:0005789">
    <property type="term" value="C:endoplasmic reticulum membrane"/>
    <property type="evidence" value="ECO:0007669"/>
    <property type="project" value="UniProtKB-SubCell"/>
</dbReference>
<comment type="caution">
    <text evidence="17">The sequence shown here is derived from an EMBL/GenBank/DDBJ whole genome shotgun (WGS) entry which is preliminary data.</text>
</comment>
<reference evidence="17" key="2">
    <citation type="submission" date="2021-01" db="EMBL/GenBank/DDBJ databases">
        <authorList>
            <person name="Schikora-Tamarit M.A."/>
        </authorList>
    </citation>
    <scope>NUCLEOTIDE SEQUENCE</scope>
    <source>
        <strain evidence="17">CBS2887</strain>
    </source>
</reference>
<reference evidence="17" key="1">
    <citation type="journal article" date="2021" name="Open Biol.">
        <title>Shared evolutionary footprints suggest mitochondrial oxidative damage underlies multiple complex I losses in fungi.</title>
        <authorList>
            <person name="Schikora-Tamarit M.A."/>
            <person name="Marcet-Houben M."/>
            <person name="Nosek J."/>
            <person name="Gabaldon T."/>
        </authorList>
    </citation>
    <scope>NUCLEOTIDE SEQUENCE</scope>
    <source>
        <strain evidence="17">CBS2887</strain>
    </source>
</reference>
<feature type="domain" description="Sec23/Sec24 beta-sandwich" evidence="16">
    <location>
        <begin position="610"/>
        <end position="692"/>
    </location>
</feature>
<comment type="subcellular location">
    <subcellularLocation>
        <location evidence="2">Cytoplasm</location>
    </subcellularLocation>
    <subcellularLocation>
        <location evidence="3">Endoplasmic reticulum membrane</location>
    </subcellularLocation>
    <subcellularLocation>
        <location evidence="1">Golgi apparatus membrane</location>
    </subcellularLocation>
</comment>
<organism evidence="17 18">
    <name type="scientific">Wickerhamomyces pijperi</name>
    <name type="common">Yeast</name>
    <name type="synonym">Pichia pijperi</name>
    <dbReference type="NCBI Taxonomy" id="599730"/>
    <lineage>
        <taxon>Eukaryota</taxon>
        <taxon>Fungi</taxon>
        <taxon>Dikarya</taxon>
        <taxon>Ascomycota</taxon>
        <taxon>Saccharomycotina</taxon>
        <taxon>Saccharomycetes</taxon>
        <taxon>Phaffomycetales</taxon>
        <taxon>Wickerhamomycetaceae</taxon>
        <taxon>Wickerhamomyces</taxon>
    </lineage>
</organism>
<dbReference type="Gene3D" id="3.40.50.410">
    <property type="entry name" value="von Willebrand factor, type A domain"/>
    <property type="match status" value="1"/>
</dbReference>
<feature type="domain" description="Zinc finger Sec23/Sec24-type" evidence="13">
    <location>
        <begin position="289"/>
        <end position="324"/>
    </location>
</feature>
<dbReference type="SUPFAM" id="SSF81995">
    <property type="entry name" value="beta-sandwich domain of Sec23/24"/>
    <property type="match status" value="1"/>
</dbReference>
<evidence type="ECO:0000259" key="16">
    <source>
        <dbReference type="Pfam" id="PF08033"/>
    </source>
</evidence>
<evidence type="ECO:0000313" key="18">
    <source>
        <dbReference type="Proteomes" id="UP000774326"/>
    </source>
</evidence>
<evidence type="ECO:0000256" key="1">
    <source>
        <dbReference type="ARBA" id="ARBA00004394"/>
    </source>
</evidence>
<dbReference type="InterPro" id="IPR006895">
    <property type="entry name" value="Znf_Sec23_Sec24"/>
</dbReference>
<evidence type="ECO:0000259" key="14">
    <source>
        <dbReference type="Pfam" id="PF04811"/>
    </source>
</evidence>
<keyword evidence="5" id="KW-0813">Transport</keyword>
<proteinExistence type="inferred from homology"/>
<dbReference type="PANTHER" id="PTHR13803">
    <property type="entry name" value="SEC24-RELATED PROTEIN"/>
    <property type="match status" value="1"/>
</dbReference>
<evidence type="ECO:0000256" key="8">
    <source>
        <dbReference type="ARBA" id="ARBA00022892"/>
    </source>
</evidence>
<dbReference type="Gene3D" id="1.20.120.730">
    <property type="entry name" value="Sec23/Sec24 helical domain"/>
    <property type="match status" value="1"/>
</dbReference>
<dbReference type="FunFam" id="3.40.20.10:FF:000049">
    <property type="entry name" value="Vesicle coat component"/>
    <property type="match status" value="1"/>
</dbReference>
<comment type="similarity">
    <text evidence="4">Belongs to the SEC23/SEC24 family. SEC24 subfamily.</text>
</comment>
<dbReference type="InterPro" id="IPR036175">
    <property type="entry name" value="Sec23/24_helical_dom_sf"/>
</dbReference>
<dbReference type="InterPro" id="IPR006900">
    <property type="entry name" value="Sec23/24_helical_dom"/>
</dbReference>
<evidence type="ECO:0000256" key="3">
    <source>
        <dbReference type="ARBA" id="ARBA00004586"/>
    </source>
</evidence>
<dbReference type="Gene3D" id="2.30.30.380">
    <property type="entry name" value="Zn-finger domain of Sec23/24"/>
    <property type="match status" value="1"/>
</dbReference>
<keyword evidence="10" id="KW-0333">Golgi apparatus</keyword>
<evidence type="ECO:0000256" key="9">
    <source>
        <dbReference type="ARBA" id="ARBA00022927"/>
    </source>
</evidence>
<dbReference type="Pfam" id="PF04810">
    <property type="entry name" value="zf-Sec23_Sec24"/>
    <property type="match status" value="1"/>
</dbReference>
<dbReference type="Pfam" id="PF08033">
    <property type="entry name" value="Sec23_BS"/>
    <property type="match status" value="1"/>
</dbReference>
<gene>
    <name evidence="17" type="ORF">WICPIJ_002658</name>
</gene>
<dbReference type="GO" id="GO:0030127">
    <property type="term" value="C:COPII vesicle coat"/>
    <property type="evidence" value="ECO:0007669"/>
    <property type="project" value="InterPro"/>
</dbReference>
<dbReference type="GO" id="GO:0008270">
    <property type="term" value="F:zinc ion binding"/>
    <property type="evidence" value="ECO:0007669"/>
    <property type="project" value="InterPro"/>
</dbReference>
<sequence>MNENQNKLFTARSIHPIATSQIVLSPQFIRTMSGKRRHYPQAQYQVQQAAIPQQLPGVPVGAPMAGVGYPQQQQPQQPIINDGAAPMYGQPQQDQYAAAAAAAAPYGSGVPPVATGYPGAPQQQQQYPGVGGITQGLSGMSINGAPQQQQQPAQPVYGQPVPAPVQGQGYGQPMYGQPVQGQQQQQQTPQLPLNQIYQSDLLREIPPPISDLSLPPPPLIIPQSLLVNPASAATSNAESKYFRSTLNAAPSSHSVLKKTKLPFALVVRPYTALKDEDEAVPLVTDGVLSRCRRCRSYVNPFVEIVENGRKWRCNFCQLKNDVPQGFDVDVFTNLSVNRYERKELNHGVVDFIAPNNYAVRAPQPLVYVFVIDVSVNAVKTGLLATVAASIADTLDAIPNKDERTKVAFIGVDKALHYFSISEDSEAKEFKTMVVPDLDEAFAPIPDSLLVNITSSKESIARFLQQLPSLYEQNITPDLALGPALKAAYNLTHSIGGKIVAFASTLPSIGVAKLSVRDETSVADKPKEASSLLTANDAFYKSFAVECNKSQVTVEFFLTGSAYQDVASLANLPRFTAGQTHYYPGWTASNFEDITKLSKEITKTLTMDIALEAVLRTRASSGLRMNTFYGNFFSRSSDLCSFPTFPRDQSYVIEVAIDETISKQVVYFQTAILHSTNFGERRIRVITAAIPVTANPVEVFASADQLAITNYLTHKAIEKVYGSSLNEARDFINKQTVEILQAYNKEAVNSNTGGSTPLNFCANLRMLPLLTYAMTKHIGFRSGIVAADHRANALNLLGSLPVNQLIRYLYPTVYSLHDIPDEVGLPVETDDGQSSEILLPTAINATGDLFQKYGLYLINTTTELFLWIGGDAVPELVNDVFGIPDIFQIHLGKVELPELDNPFNEKVRNIIAKIRESNETVIYQNLFIVRGGSVNEPINDPAMREVAGLRSWANSYLIEDRFNNSPSYKESLLSLKDKINN</sequence>
<dbReference type="AlphaFoldDB" id="A0A9P8Q9D7"/>
<dbReference type="SUPFAM" id="SSF82919">
    <property type="entry name" value="Zn-finger domain of Sec23/24"/>
    <property type="match status" value="1"/>
</dbReference>
<dbReference type="GO" id="GO:0070971">
    <property type="term" value="C:endoplasmic reticulum exit site"/>
    <property type="evidence" value="ECO:0007669"/>
    <property type="project" value="TreeGrafter"/>
</dbReference>
<evidence type="ECO:0000256" key="11">
    <source>
        <dbReference type="ARBA" id="ARBA00023136"/>
    </source>
</evidence>
<evidence type="ECO:0000259" key="15">
    <source>
        <dbReference type="Pfam" id="PF04815"/>
    </source>
</evidence>
<feature type="domain" description="Sec23/Sec24 helical" evidence="15">
    <location>
        <begin position="703"/>
        <end position="805"/>
    </location>
</feature>
<feature type="domain" description="Gelsolin-like" evidence="12">
    <location>
        <begin position="838"/>
        <end position="910"/>
    </location>
</feature>
<dbReference type="GO" id="GO:0006886">
    <property type="term" value="P:intracellular protein transport"/>
    <property type="evidence" value="ECO:0007669"/>
    <property type="project" value="InterPro"/>
</dbReference>
<dbReference type="InterPro" id="IPR029006">
    <property type="entry name" value="ADF-H/Gelsolin-like_dom_sf"/>
</dbReference>
<dbReference type="InterPro" id="IPR012990">
    <property type="entry name" value="Beta-sandwich_Sec23_24"/>
</dbReference>
<dbReference type="EMBL" id="JAEUBG010001458">
    <property type="protein sequence ID" value="KAH3686366.1"/>
    <property type="molecule type" value="Genomic_DNA"/>
</dbReference>
<dbReference type="InterPro" id="IPR036465">
    <property type="entry name" value="vWFA_dom_sf"/>
</dbReference>
<dbReference type="Pfam" id="PF04811">
    <property type="entry name" value="Sec23_trunk"/>
    <property type="match status" value="1"/>
</dbReference>
<dbReference type="Gene3D" id="2.60.40.1670">
    <property type="entry name" value="beta-sandwich domain of Sec23/24"/>
    <property type="match status" value="1"/>
</dbReference>
<dbReference type="InterPro" id="IPR050550">
    <property type="entry name" value="SEC23_SEC24_subfamily"/>
</dbReference>
<dbReference type="SUPFAM" id="SSF53300">
    <property type="entry name" value="vWA-like"/>
    <property type="match status" value="1"/>
</dbReference>
<dbReference type="SUPFAM" id="SSF82754">
    <property type="entry name" value="C-terminal, gelsolin-like domain of Sec23/24"/>
    <property type="match status" value="1"/>
</dbReference>
<name>A0A9P8Q9D7_WICPI</name>